<evidence type="ECO:0000313" key="1">
    <source>
        <dbReference type="EMBL" id="SQD79682.1"/>
    </source>
</evidence>
<keyword evidence="2" id="KW-1185">Reference proteome</keyword>
<name>A0A330LTE0_9GAMM</name>
<dbReference type="InterPro" id="IPR045584">
    <property type="entry name" value="Pilin-like"/>
</dbReference>
<dbReference type="PROSITE" id="PS00409">
    <property type="entry name" value="PROKAR_NTER_METHYL"/>
    <property type="match status" value="1"/>
</dbReference>
<protein>
    <submittedName>
        <fullName evidence="1">Prepilin-type cleavage/methylation domain-containing protein</fullName>
    </submittedName>
</protein>
<dbReference type="Gene3D" id="3.30.700.10">
    <property type="entry name" value="Glycoprotein, Type 4 Pilin"/>
    <property type="match status" value="1"/>
</dbReference>
<dbReference type="OrthoDB" id="5873580at2"/>
<dbReference type="AlphaFoldDB" id="A0A330LTE0"/>
<sequence>MFKKSGFTLIELVIVIILLGILAATAIPKFIGNNGFETQTYRDQLLQLLKTVQQQAMSCDDDCRKNNGEPRTANPYACNRVVIITERFGIPTNCGTRLPTNFPANQLGMSVTEANSANVNFSVSGTANISTTTLEFDSWGIVKNCTLGCDISIIGDQTLTIRIESQGYIHEQ</sequence>
<organism evidence="1 2">
    <name type="scientific">Moritella yayanosii</name>
    <dbReference type="NCBI Taxonomy" id="69539"/>
    <lineage>
        <taxon>Bacteria</taxon>
        <taxon>Pseudomonadati</taxon>
        <taxon>Pseudomonadota</taxon>
        <taxon>Gammaproteobacteria</taxon>
        <taxon>Alteromonadales</taxon>
        <taxon>Moritellaceae</taxon>
        <taxon>Moritella</taxon>
    </lineage>
</organism>
<dbReference type="NCBIfam" id="TIGR02532">
    <property type="entry name" value="IV_pilin_GFxxxE"/>
    <property type="match status" value="1"/>
</dbReference>
<proteinExistence type="predicted"/>
<dbReference type="Proteomes" id="UP000250163">
    <property type="component" value="Chromosome MORIYA"/>
</dbReference>
<gene>
    <name evidence="1" type="ORF">MORIYA_3227</name>
</gene>
<dbReference type="SUPFAM" id="SSF54523">
    <property type="entry name" value="Pili subunits"/>
    <property type="match status" value="1"/>
</dbReference>
<reference evidence="2" key="1">
    <citation type="submission" date="2018-05" db="EMBL/GenBank/DDBJ databases">
        <authorList>
            <person name="Cea G.-C."/>
            <person name="William W."/>
        </authorList>
    </citation>
    <scope>NUCLEOTIDE SEQUENCE [LARGE SCALE GENOMIC DNA]</scope>
    <source>
        <strain evidence="2">DB21MT 5</strain>
    </source>
</reference>
<dbReference type="KEGG" id="mya:MORIYA_3227"/>
<accession>A0A330LTE0</accession>
<dbReference type="InterPro" id="IPR012902">
    <property type="entry name" value="N_methyl_site"/>
</dbReference>
<dbReference type="RefSeq" id="WP_112716492.1">
    <property type="nucleotide sequence ID" value="NZ_LS483250.1"/>
</dbReference>
<evidence type="ECO:0000313" key="2">
    <source>
        <dbReference type="Proteomes" id="UP000250163"/>
    </source>
</evidence>
<dbReference type="EMBL" id="LS483250">
    <property type="protein sequence ID" value="SQD79682.1"/>
    <property type="molecule type" value="Genomic_DNA"/>
</dbReference>
<dbReference type="Pfam" id="PF07963">
    <property type="entry name" value="N_methyl"/>
    <property type="match status" value="1"/>
</dbReference>